<dbReference type="EMBL" id="JACGCM010000790">
    <property type="protein sequence ID" value="KAF6166461.1"/>
    <property type="molecule type" value="Genomic_DNA"/>
</dbReference>
<keyword evidence="1" id="KW-0812">Transmembrane</keyword>
<evidence type="ECO:0000313" key="2">
    <source>
        <dbReference type="EMBL" id="KAF6166461.1"/>
    </source>
</evidence>
<dbReference type="AlphaFoldDB" id="A0A7J7NGU6"/>
<name>A0A7J7NGU6_9MAGN</name>
<keyword evidence="3" id="KW-1185">Reference proteome</keyword>
<accession>A0A7J7NGU6</accession>
<reference evidence="2 3" key="1">
    <citation type="journal article" date="2020" name="IScience">
        <title>Genome Sequencing of the Endangered Kingdonia uniflora (Circaeasteraceae, Ranunculales) Reveals Potential Mechanisms of Evolutionary Specialization.</title>
        <authorList>
            <person name="Sun Y."/>
            <person name="Deng T."/>
            <person name="Zhang A."/>
            <person name="Moore M.J."/>
            <person name="Landis J.B."/>
            <person name="Lin N."/>
            <person name="Zhang H."/>
            <person name="Zhang X."/>
            <person name="Huang J."/>
            <person name="Zhang X."/>
            <person name="Sun H."/>
            <person name="Wang H."/>
        </authorList>
    </citation>
    <scope>NUCLEOTIDE SEQUENCE [LARGE SCALE GENOMIC DNA]</scope>
    <source>
        <strain evidence="2">TB1705</strain>
        <tissue evidence="2">Leaf</tissue>
    </source>
</reference>
<feature type="transmembrane region" description="Helical" evidence="1">
    <location>
        <begin position="66"/>
        <end position="89"/>
    </location>
</feature>
<dbReference type="Proteomes" id="UP000541444">
    <property type="component" value="Unassembled WGS sequence"/>
</dbReference>
<keyword evidence="1" id="KW-0472">Membrane</keyword>
<protein>
    <submittedName>
        <fullName evidence="2">Uncharacterized protein</fullName>
    </submittedName>
</protein>
<keyword evidence="1" id="KW-1133">Transmembrane helix</keyword>
<proteinExistence type="predicted"/>
<evidence type="ECO:0000313" key="3">
    <source>
        <dbReference type="Proteomes" id="UP000541444"/>
    </source>
</evidence>
<comment type="caution">
    <text evidence="2">The sequence shown here is derived from an EMBL/GenBank/DDBJ whole genome shotgun (WGS) entry which is preliminary data.</text>
</comment>
<organism evidence="2 3">
    <name type="scientific">Kingdonia uniflora</name>
    <dbReference type="NCBI Taxonomy" id="39325"/>
    <lineage>
        <taxon>Eukaryota</taxon>
        <taxon>Viridiplantae</taxon>
        <taxon>Streptophyta</taxon>
        <taxon>Embryophyta</taxon>
        <taxon>Tracheophyta</taxon>
        <taxon>Spermatophyta</taxon>
        <taxon>Magnoliopsida</taxon>
        <taxon>Ranunculales</taxon>
        <taxon>Circaeasteraceae</taxon>
        <taxon>Kingdonia</taxon>
    </lineage>
</organism>
<gene>
    <name evidence="2" type="ORF">GIB67_038198</name>
</gene>
<evidence type="ECO:0000256" key="1">
    <source>
        <dbReference type="SAM" id="Phobius"/>
    </source>
</evidence>
<sequence>MGSIRWTCNTWFPLLQPFRRSMSRWCSLHSDRLCRCLQRNQNQGGNLVYVFHYHLSYRSMIGRHKLLRFFVVFEFSLLFCLIFRFYIVVMNYTVCHSLD</sequence>